<evidence type="ECO:0000256" key="1">
    <source>
        <dbReference type="ARBA" id="ARBA00006484"/>
    </source>
</evidence>
<dbReference type="SUPFAM" id="SSF51735">
    <property type="entry name" value="NAD(P)-binding Rossmann-fold domains"/>
    <property type="match status" value="1"/>
</dbReference>
<evidence type="ECO:0000313" key="4">
    <source>
        <dbReference type="Proteomes" id="UP000250140"/>
    </source>
</evidence>
<dbReference type="InterPro" id="IPR036291">
    <property type="entry name" value="NAD(P)-bd_dom_sf"/>
</dbReference>
<evidence type="ECO:0000313" key="3">
    <source>
        <dbReference type="EMBL" id="OCL06394.1"/>
    </source>
</evidence>
<dbReference type="GO" id="GO:0016491">
    <property type="term" value="F:oxidoreductase activity"/>
    <property type="evidence" value="ECO:0007669"/>
    <property type="project" value="UniProtKB-KW"/>
</dbReference>
<keyword evidence="4" id="KW-1185">Reference proteome</keyword>
<reference evidence="3 4" key="1">
    <citation type="journal article" date="2016" name="Nat. Commun.">
        <title>Ectomycorrhizal ecology is imprinted in the genome of the dominant symbiotic fungus Cenococcum geophilum.</title>
        <authorList>
            <consortium name="DOE Joint Genome Institute"/>
            <person name="Peter M."/>
            <person name="Kohler A."/>
            <person name="Ohm R.A."/>
            <person name="Kuo A."/>
            <person name="Krutzmann J."/>
            <person name="Morin E."/>
            <person name="Arend M."/>
            <person name="Barry K.W."/>
            <person name="Binder M."/>
            <person name="Choi C."/>
            <person name="Clum A."/>
            <person name="Copeland A."/>
            <person name="Grisel N."/>
            <person name="Haridas S."/>
            <person name="Kipfer T."/>
            <person name="LaButti K."/>
            <person name="Lindquist E."/>
            <person name="Lipzen A."/>
            <person name="Maire R."/>
            <person name="Meier B."/>
            <person name="Mihaltcheva S."/>
            <person name="Molinier V."/>
            <person name="Murat C."/>
            <person name="Poggeler S."/>
            <person name="Quandt C.A."/>
            <person name="Sperisen C."/>
            <person name="Tritt A."/>
            <person name="Tisserant E."/>
            <person name="Crous P.W."/>
            <person name="Henrissat B."/>
            <person name="Nehls U."/>
            <person name="Egli S."/>
            <person name="Spatafora J.W."/>
            <person name="Grigoriev I.V."/>
            <person name="Martin F.M."/>
        </authorList>
    </citation>
    <scope>NUCLEOTIDE SEQUENCE [LARGE SCALE GENOMIC DNA]</scope>
    <source>
        <strain evidence="3 4">CBS 207.34</strain>
    </source>
</reference>
<dbReference type="PANTHER" id="PTHR43669:SF4">
    <property type="entry name" value="SHORT-CHAIN DEHYDROGENASE"/>
    <property type="match status" value="1"/>
</dbReference>
<protein>
    <submittedName>
        <fullName evidence="3">Uncharacterized protein</fullName>
    </submittedName>
</protein>
<keyword evidence="2" id="KW-0560">Oxidoreductase</keyword>
<dbReference type="PANTHER" id="PTHR43669">
    <property type="entry name" value="5-KETO-D-GLUCONATE 5-REDUCTASE"/>
    <property type="match status" value="1"/>
</dbReference>
<accession>A0A8E2JRF5</accession>
<dbReference type="InterPro" id="IPR002347">
    <property type="entry name" value="SDR_fam"/>
</dbReference>
<sequence>MASPVLLFFGAGPNVGLSVIKKFRSEGYKIAAVARTLRDDLKTITDKAIAADLSSDPSNIARIFEEVEKELGVPTVVVYNAYSLTFAADDNDPFTVDPSSFAKDIAVNATSAYAAAAAFAKLPPSPHPKVFIHTGNMQFSLVVPQTFSLGVGKSAMAYVIETAANVYGKAGNGEKGYWYFADERTVNGDSVMSKVDGPAHAEYYWELVNTKKQGPWNATFAKGIGYKDFESHRDRRVATVGELMGNLGLMWPPA</sequence>
<evidence type="ECO:0000256" key="2">
    <source>
        <dbReference type="ARBA" id="ARBA00023002"/>
    </source>
</evidence>
<dbReference type="OrthoDB" id="5336600at2759"/>
<dbReference type="Pfam" id="PF13561">
    <property type="entry name" value="adh_short_C2"/>
    <property type="match status" value="1"/>
</dbReference>
<gene>
    <name evidence="3" type="ORF">AOQ84DRAFT_432630</name>
</gene>
<name>A0A8E2JRF5_9PEZI</name>
<proteinExistence type="inferred from homology"/>
<dbReference type="Proteomes" id="UP000250140">
    <property type="component" value="Unassembled WGS sequence"/>
</dbReference>
<dbReference type="Gene3D" id="3.40.50.720">
    <property type="entry name" value="NAD(P)-binding Rossmann-like Domain"/>
    <property type="match status" value="1"/>
</dbReference>
<organism evidence="3 4">
    <name type="scientific">Glonium stellatum</name>
    <dbReference type="NCBI Taxonomy" id="574774"/>
    <lineage>
        <taxon>Eukaryota</taxon>
        <taxon>Fungi</taxon>
        <taxon>Dikarya</taxon>
        <taxon>Ascomycota</taxon>
        <taxon>Pezizomycotina</taxon>
        <taxon>Dothideomycetes</taxon>
        <taxon>Pleosporomycetidae</taxon>
        <taxon>Gloniales</taxon>
        <taxon>Gloniaceae</taxon>
        <taxon>Glonium</taxon>
    </lineage>
</organism>
<comment type="similarity">
    <text evidence="1">Belongs to the short-chain dehydrogenases/reductases (SDR) family.</text>
</comment>
<dbReference type="AlphaFoldDB" id="A0A8E2JRF5"/>
<dbReference type="EMBL" id="KV750078">
    <property type="protein sequence ID" value="OCL06394.1"/>
    <property type="molecule type" value="Genomic_DNA"/>
</dbReference>